<gene>
    <name evidence="2" type="ORF">ERX35_000450</name>
    <name evidence="3" type="ORF">KFV11_02605</name>
</gene>
<dbReference type="KEGG" id="mequ:KFV11_02605"/>
<dbReference type="SUPFAM" id="SSF55729">
    <property type="entry name" value="Acyl-CoA N-acyltransferases (Nat)"/>
    <property type="match status" value="1"/>
</dbReference>
<proteinExistence type="predicted"/>
<protein>
    <submittedName>
        <fullName evidence="3">GNAT family N-acetyltransferase</fullName>
    </submittedName>
</protein>
<sequence>MTGETMKKLTIEDEQLKTIAAIHESIPSGYKEWHVSSMDLALRFESMKLLMMHNGDEIIAVVDKEDVIAFIWYVINDETMIKSLWVTPARRRQGIATELKDYVRQQSLAAGVTVIRSHVHPLNSKMRQLNEKLGYSHRGNEMIYKLEVHND</sequence>
<evidence type="ECO:0000313" key="5">
    <source>
        <dbReference type="Proteomes" id="UP001057381"/>
    </source>
</evidence>
<keyword evidence="4" id="KW-1185">Reference proteome</keyword>
<dbReference type="InterPro" id="IPR000182">
    <property type="entry name" value="GNAT_dom"/>
</dbReference>
<dbReference type="GO" id="GO:0016747">
    <property type="term" value="F:acyltransferase activity, transferring groups other than amino-acyl groups"/>
    <property type="evidence" value="ECO:0007669"/>
    <property type="project" value="InterPro"/>
</dbReference>
<evidence type="ECO:0000313" key="2">
    <source>
        <dbReference type="EMBL" id="KAA1042386.1"/>
    </source>
</evidence>
<accession>A0A9Q9BUD5</accession>
<dbReference type="Proteomes" id="UP001057381">
    <property type="component" value="Chromosome"/>
</dbReference>
<evidence type="ECO:0000313" key="3">
    <source>
        <dbReference type="EMBL" id="UTH14271.1"/>
    </source>
</evidence>
<dbReference type="RefSeq" id="WP_149457937.1">
    <property type="nucleotide sequence ID" value="NZ_CP073809.1"/>
</dbReference>
<dbReference type="AlphaFoldDB" id="A0A9Q9BUD5"/>
<evidence type="ECO:0000313" key="4">
    <source>
        <dbReference type="Proteomes" id="UP000295735"/>
    </source>
</evidence>
<dbReference type="PROSITE" id="PS51186">
    <property type="entry name" value="GNAT"/>
    <property type="match status" value="1"/>
</dbReference>
<dbReference type="CDD" id="cd04301">
    <property type="entry name" value="NAT_SF"/>
    <property type="match status" value="1"/>
</dbReference>
<organism evidence="3 5">
    <name type="scientific">Macrococcus equipercicus</name>
    <dbReference type="NCBI Taxonomy" id="69967"/>
    <lineage>
        <taxon>Bacteria</taxon>
        <taxon>Bacillati</taxon>
        <taxon>Bacillota</taxon>
        <taxon>Bacilli</taxon>
        <taxon>Bacillales</taxon>
        <taxon>Staphylococcaceae</taxon>
        <taxon>Macrococcus</taxon>
    </lineage>
</organism>
<reference evidence="3" key="2">
    <citation type="submission" date="2021-04" db="EMBL/GenBank/DDBJ databases">
        <title>Complete Genome Sequences of Macrococcus spp. from dog and cattle.</title>
        <authorList>
            <person name="Schwendener S."/>
            <person name="Perreten V."/>
        </authorList>
    </citation>
    <scope>NUCLEOTIDE SEQUENCE</scope>
    <source>
        <strain evidence="3">Epi0143-OL</strain>
    </source>
</reference>
<dbReference type="InterPro" id="IPR016181">
    <property type="entry name" value="Acyl_CoA_acyltransferase"/>
</dbReference>
<reference evidence="2 4" key="1">
    <citation type="submission" date="2019-09" db="EMBL/GenBank/DDBJ databases">
        <authorList>
            <person name="Mazhar S."/>
            <person name="Altermann E."/>
            <person name="Hill C."/>
            <person name="Mcauliffe O."/>
        </authorList>
    </citation>
    <scope>NUCLEOTIDE SEQUENCE [LARGE SCALE GENOMIC DNA]</scope>
    <source>
        <strain evidence="2 4">ATCC 51831</strain>
    </source>
</reference>
<dbReference type="Gene3D" id="3.40.630.30">
    <property type="match status" value="1"/>
</dbReference>
<feature type="domain" description="N-acetyltransferase" evidence="1">
    <location>
        <begin position="9"/>
        <end position="151"/>
    </location>
</feature>
<dbReference type="EMBL" id="SCWC02000001">
    <property type="protein sequence ID" value="KAA1042386.1"/>
    <property type="molecule type" value="Genomic_DNA"/>
</dbReference>
<name>A0A9Q9BUD5_9STAP</name>
<evidence type="ECO:0000259" key="1">
    <source>
        <dbReference type="PROSITE" id="PS51186"/>
    </source>
</evidence>
<dbReference type="Proteomes" id="UP000295735">
    <property type="component" value="Unassembled WGS sequence"/>
</dbReference>
<dbReference type="EMBL" id="CP073809">
    <property type="protein sequence ID" value="UTH14271.1"/>
    <property type="molecule type" value="Genomic_DNA"/>
</dbReference>
<dbReference type="OrthoDB" id="1706389at2"/>
<dbReference type="Pfam" id="PF00583">
    <property type="entry name" value="Acetyltransf_1"/>
    <property type="match status" value="1"/>
</dbReference>